<protein>
    <submittedName>
        <fullName evidence="1">Uncharacterized protein</fullName>
    </submittedName>
</protein>
<dbReference type="RefSeq" id="WP_114594560.1">
    <property type="nucleotide sequence ID" value="NZ_CP031166.1"/>
</dbReference>
<organism evidence="1 2">
    <name type="scientific">Euzebya pacifica</name>
    <dbReference type="NCBI Taxonomy" id="1608957"/>
    <lineage>
        <taxon>Bacteria</taxon>
        <taxon>Bacillati</taxon>
        <taxon>Actinomycetota</taxon>
        <taxon>Nitriliruptoria</taxon>
        <taxon>Euzebyales</taxon>
    </lineage>
</organism>
<sequence>MNTRTALDNLRAALVADIATAVRAFFPTATAVHLADESGDNDDGPVMTVGVVVFPDGRNLHIDRFGGIEDGHGRPVAGPDGWTDLVDADEWDGVGEDFAQACSGPATSLADFFPSDAEDGTFIELPAAATRTADWSSSPDSLRPIPTVPLGPDPVLFATAKAEKHLARALNALTGTGYNACLDAVRATRDDEAARRIAEAAKDTVLHGIVTLDHTTATAITTVLCTAEDGRYAHDVFAAFKAATWAEGTVMSREDAAEKWEQHFEHLADDNGELPADVAFTDEVWAQVRTNWFWSRGLTGEVVMDAMWMAVDEAVQDVIRDNGLLDRTG</sequence>
<keyword evidence="1" id="KW-0614">Plasmid</keyword>
<keyword evidence="2" id="KW-1185">Reference proteome</keyword>
<reference evidence="1 2" key="1">
    <citation type="submission" date="2018-09" db="EMBL/GenBank/DDBJ databases">
        <title>Complete genome sequence of Euzebya sp. DY32-46 isolated from seawater of Pacific Ocean.</title>
        <authorList>
            <person name="Xu L."/>
            <person name="Wu Y.-H."/>
            <person name="Xu X.-W."/>
        </authorList>
    </citation>
    <scope>NUCLEOTIDE SEQUENCE [LARGE SCALE GENOMIC DNA]</scope>
    <source>
        <strain evidence="1 2">DY32-46</strain>
        <plasmid evidence="2">pedy32-46i</plasmid>
    </source>
</reference>
<evidence type="ECO:0000313" key="1">
    <source>
        <dbReference type="EMBL" id="AXV09957.1"/>
    </source>
</evidence>
<dbReference type="OrthoDB" id="9786161at2"/>
<evidence type="ECO:0000313" key="2">
    <source>
        <dbReference type="Proteomes" id="UP000264006"/>
    </source>
</evidence>
<dbReference type="AlphaFoldDB" id="A0A346Y660"/>
<proteinExistence type="predicted"/>
<gene>
    <name evidence="1" type="ORF">DVS28_b0187</name>
</gene>
<dbReference type="KEGG" id="euz:DVS28_b0187"/>
<dbReference type="Proteomes" id="UP000264006">
    <property type="component" value="Plasmid pEDY32-46I"/>
</dbReference>
<accession>A0A346Y660</accession>
<name>A0A346Y660_9ACTN</name>
<geneLocation type="plasmid" evidence="2">
    <name>pedy32-46i</name>
</geneLocation>
<dbReference type="EMBL" id="CP031166">
    <property type="protein sequence ID" value="AXV09957.1"/>
    <property type="molecule type" value="Genomic_DNA"/>
</dbReference>